<evidence type="ECO:0000313" key="2">
    <source>
        <dbReference type="EMBL" id="RDY10807.1"/>
    </source>
</evidence>
<comment type="caution">
    <text evidence="2">The sequence shown here is derived from an EMBL/GenBank/DDBJ whole genome shotgun (WGS) entry which is preliminary data.</text>
</comment>
<feature type="domain" description="Reverse transcriptase" evidence="1">
    <location>
        <begin position="146"/>
        <end position="212"/>
    </location>
</feature>
<dbReference type="CDD" id="cd01647">
    <property type="entry name" value="RT_LTR"/>
    <property type="match status" value="1"/>
</dbReference>
<sequence length="337" mass="38867">MPPKLRQSLIELLKEYADIFALSYRDMPSLGREIVEHKSPLLLDSILVRQQLRRMKPGVVLKIKEEVEKQWNARFLLVAKYPQWVANIVPILKKDGKVQMCVDYKDLNRASPKDNFPLPHNVLVDNIAQHGNALRTQECQGNISKAMVALFHDMMHKEIEVYVDDMSAKSKTPGQHVEDLRKLFTRLQKYKLRLNLAKCIFGVKSGKLLGFVVNERGIKVDPNKVKAIWEMLAPRTESKNKLHSPVHFPTNSDMRADVQAHPQKTEDGLEFRLLEGLHKDQKVLRKSSRPRPDSTKEALDLILDDARRIHGLCLGAARCHRKERTYHLLPQQKVHKL</sequence>
<accession>A0A371I6X7</accession>
<dbReference type="InterPro" id="IPR000477">
    <property type="entry name" value="RT_dom"/>
</dbReference>
<dbReference type="Pfam" id="PF00078">
    <property type="entry name" value="RVT_1"/>
    <property type="match status" value="1"/>
</dbReference>
<dbReference type="OrthoDB" id="1745495at2759"/>
<evidence type="ECO:0000259" key="1">
    <source>
        <dbReference type="Pfam" id="PF00078"/>
    </source>
</evidence>
<name>A0A371I6X7_MUCPR</name>
<dbReference type="Proteomes" id="UP000257109">
    <property type="component" value="Unassembled WGS sequence"/>
</dbReference>
<reference evidence="2" key="1">
    <citation type="submission" date="2018-05" db="EMBL/GenBank/DDBJ databases">
        <title>Draft genome of Mucuna pruriens seed.</title>
        <authorList>
            <person name="Nnadi N.E."/>
            <person name="Vos R."/>
            <person name="Hasami M.H."/>
            <person name="Devisetty U.K."/>
            <person name="Aguiy J.C."/>
        </authorList>
    </citation>
    <scope>NUCLEOTIDE SEQUENCE [LARGE SCALE GENOMIC DNA]</scope>
    <source>
        <strain evidence="2">JCA_2017</strain>
    </source>
</reference>
<organism evidence="2 3">
    <name type="scientific">Mucuna pruriens</name>
    <name type="common">Velvet bean</name>
    <name type="synonym">Dolichos pruriens</name>
    <dbReference type="NCBI Taxonomy" id="157652"/>
    <lineage>
        <taxon>Eukaryota</taxon>
        <taxon>Viridiplantae</taxon>
        <taxon>Streptophyta</taxon>
        <taxon>Embryophyta</taxon>
        <taxon>Tracheophyta</taxon>
        <taxon>Spermatophyta</taxon>
        <taxon>Magnoliopsida</taxon>
        <taxon>eudicotyledons</taxon>
        <taxon>Gunneridae</taxon>
        <taxon>Pentapetalae</taxon>
        <taxon>rosids</taxon>
        <taxon>fabids</taxon>
        <taxon>Fabales</taxon>
        <taxon>Fabaceae</taxon>
        <taxon>Papilionoideae</taxon>
        <taxon>50 kb inversion clade</taxon>
        <taxon>NPAAA clade</taxon>
        <taxon>indigoferoid/millettioid clade</taxon>
        <taxon>Phaseoleae</taxon>
        <taxon>Mucuna</taxon>
    </lineage>
</organism>
<dbReference type="InterPro" id="IPR053134">
    <property type="entry name" value="RNA-dir_DNA_polymerase"/>
</dbReference>
<keyword evidence="3" id="KW-1185">Reference proteome</keyword>
<dbReference type="AlphaFoldDB" id="A0A371I6X7"/>
<protein>
    <recommendedName>
        <fullName evidence="1">Reverse transcriptase domain-containing protein</fullName>
    </recommendedName>
</protein>
<feature type="non-terminal residue" evidence="2">
    <location>
        <position position="1"/>
    </location>
</feature>
<dbReference type="Gene3D" id="3.30.70.270">
    <property type="match status" value="1"/>
</dbReference>
<dbReference type="PANTHER" id="PTHR24559:SF457">
    <property type="entry name" value="RNA-DIRECTED DNA POLYMERASE HOMOLOG"/>
    <property type="match status" value="1"/>
</dbReference>
<dbReference type="EMBL" id="QJKJ01000770">
    <property type="protein sequence ID" value="RDY10807.1"/>
    <property type="molecule type" value="Genomic_DNA"/>
</dbReference>
<dbReference type="InterPro" id="IPR043502">
    <property type="entry name" value="DNA/RNA_pol_sf"/>
</dbReference>
<proteinExistence type="predicted"/>
<gene>
    <name evidence="2" type="primary">K02A2.6</name>
    <name evidence="2" type="ORF">CR513_04608</name>
</gene>
<evidence type="ECO:0000313" key="3">
    <source>
        <dbReference type="Proteomes" id="UP000257109"/>
    </source>
</evidence>
<dbReference type="PANTHER" id="PTHR24559">
    <property type="entry name" value="TRANSPOSON TY3-I GAG-POL POLYPROTEIN"/>
    <property type="match status" value="1"/>
</dbReference>
<dbReference type="SUPFAM" id="SSF56672">
    <property type="entry name" value="DNA/RNA polymerases"/>
    <property type="match status" value="1"/>
</dbReference>
<dbReference type="InterPro" id="IPR043128">
    <property type="entry name" value="Rev_trsase/Diguanyl_cyclase"/>
</dbReference>